<feature type="compositionally biased region" description="Polar residues" evidence="1">
    <location>
        <begin position="406"/>
        <end position="439"/>
    </location>
</feature>
<dbReference type="Proteomes" id="UP000274504">
    <property type="component" value="Unassembled WGS sequence"/>
</dbReference>
<dbReference type="Gene3D" id="1.10.510.10">
    <property type="entry name" value="Transferase(Phosphotransferase) domain 1"/>
    <property type="match status" value="1"/>
</dbReference>
<feature type="region of interest" description="Disordered" evidence="1">
    <location>
        <begin position="803"/>
        <end position="841"/>
    </location>
</feature>
<reference evidence="5" key="1">
    <citation type="submission" date="2016-04" db="UniProtKB">
        <authorList>
            <consortium name="WormBaseParasite"/>
        </authorList>
    </citation>
    <scope>IDENTIFICATION</scope>
</reference>
<feature type="compositionally biased region" description="Polar residues" evidence="1">
    <location>
        <begin position="1394"/>
        <end position="1424"/>
    </location>
</feature>
<dbReference type="STRING" id="6216.A0A158QFB9"/>
<dbReference type="OrthoDB" id="24822at2759"/>
<dbReference type="PANTHER" id="PTHR46240:SF1">
    <property type="entry name" value="SERINE_THREONINE-PROTEIN KINASE ULK4"/>
    <property type="match status" value="1"/>
</dbReference>
<dbReference type="SUPFAM" id="SSF48371">
    <property type="entry name" value="ARM repeat"/>
    <property type="match status" value="1"/>
</dbReference>
<reference evidence="3 4" key="2">
    <citation type="submission" date="2018-11" db="EMBL/GenBank/DDBJ databases">
        <authorList>
            <consortium name="Pathogen Informatics"/>
        </authorList>
    </citation>
    <scope>NUCLEOTIDE SEQUENCE [LARGE SCALE GENOMIC DNA]</scope>
</reference>
<dbReference type="GO" id="GO:0004672">
    <property type="term" value="F:protein kinase activity"/>
    <property type="evidence" value="ECO:0007669"/>
    <property type="project" value="InterPro"/>
</dbReference>
<organism evidence="5">
    <name type="scientific">Hymenolepis diminuta</name>
    <name type="common">Rat tapeworm</name>
    <dbReference type="NCBI Taxonomy" id="6216"/>
    <lineage>
        <taxon>Eukaryota</taxon>
        <taxon>Metazoa</taxon>
        <taxon>Spiralia</taxon>
        <taxon>Lophotrochozoa</taxon>
        <taxon>Platyhelminthes</taxon>
        <taxon>Cestoda</taxon>
        <taxon>Eucestoda</taxon>
        <taxon>Cyclophyllidea</taxon>
        <taxon>Hymenolepididae</taxon>
        <taxon>Hymenolepis</taxon>
    </lineage>
</organism>
<evidence type="ECO:0000313" key="5">
    <source>
        <dbReference type="WBParaSite" id="HDID_0000862101-mRNA-1"/>
    </source>
</evidence>
<feature type="region of interest" description="Disordered" evidence="1">
    <location>
        <begin position="405"/>
        <end position="462"/>
    </location>
</feature>
<dbReference type="PROSITE" id="PS50011">
    <property type="entry name" value="PROTEIN_KINASE_DOM"/>
    <property type="match status" value="1"/>
</dbReference>
<feature type="compositionally biased region" description="Polar residues" evidence="1">
    <location>
        <begin position="347"/>
        <end position="366"/>
    </location>
</feature>
<dbReference type="InterPro" id="IPR045906">
    <property type="entry name" value="ULK4"/>
</dbReference>
<dbReference type="InterPro" id="IPR000719">
    <property type="entry name" value="Prot_kinase_dom"/>
</dbReference>
<dbReference type="EMBL" id="UYSG01011111">
    <property type="protein sequence ID" value="VDL60937.1"/>
    <property type="molecule type" value="Genomic_DNA"/>
</dbReference>
<dbReference type="PANTHER" id="PTHR46240">
    <property type="entry name" value="SER/THR PROTEIN KINASE ULK4"/>
    <property type="match status" value="1"/>
</dbReference>
<protein>
    <submittedName>
        <fullName evidence="5">Protein kinase domain-containing protein</fullName>
    </submittedName>
</protein>
<feature type="compositionally biased region" description="Low complexity" evidence="1">
    <location>
        <begin position="1442"/>
        <end position="1474"/>
    </location>
</feature>
<evidence type="ECO:0000259" key="2">
    <source>
        <dbReference type="PROSITE" id="PS50011"/>
    </source>
</evidence>
<dbReference type="WBParaSite" id="HDID_0000862101-mRNA-1">
    <property type="protein sequence ID" value="HDID_0000862101-mRNA-1"/>
    <property type="gene ID" value="HDID_0000862101"/>
</dbReference>
<sequence length="1903" mass="207572">MENFVLYDEICAFDEQTIYKARRKGTINFLAISCIDKKKRTHVTNHVRLIRALKHEIILKFYEWYETSNHLWVVMDLCTGGTLDRMLREDKLFPENAIVEIGRQLVSGLQFIHSSGVIFADWYPTRIFLDGCGNIKYFDFSYSRLENEKSSDILSSNTSGEFNFDGLSHSALAYTAPEIIGGMPSTKISDVWGLGCILFRMFFDATPFFSQVTSHLINMISSREVEIPLQCTRQPSTELWSLLCAMLTKDPVKRIILKDVAAHRFWNRSSKSEGGNRKAFSEDNPEPISKPTFVSSEVLSPIPQTNGKAQSLMETSVMTLKRSVSMGDSALAGAALLLKTPNKNRKNSATIPKSTSNERLATTNAPKTPVVLPSPIGNGHPVGDANFTLHAQACPVSLLPEIYDPRTQNSSNSRASTAAGSNDDISCRSNSNTFTSPVDSNKRGFFESNDSLHVPVSPMPTEDRMTKSEYVFRNSDTSSRFGSSRILQSPSADIAFSFLSPQTRARIALIYPWGDDNSSLPQESNLLACLVSSDSSKVFESGELEEFNTSCDSGEKDLLLLNVHHTYVSQPLGDYKKWVKNPPKADLQLPSGIPVLSASSIELLNKEDINSYSSQLLNLLSDFSIFQDPKNRPSSFLSYVAWFLAVTTLESRKDDADKMSRIKNYLSAAFSLLKLDSVSAIVKTWLCRIIGLLIYCFSVLIQLDDYSDPLIHSLISEVAPDLPTLMTTLVDILREPAFKGVFPLKQSGVSTLGEIIICEMCIYSQVLQDPVAFDDLSLVGFDVTKDQWQSAILRIIRSLPRVGTAPSGTQYSPRNYSSSASGKVLDRGNLSTKSPASSPANEDTVRLAAAKTLNEIAIVVLGHKLMRTLQRLDIQKLNRVHPGVQLALQLSSSLNSFFDCLLTPETVSRVWSDGVINSCGSGGTSNGLTETRALGSAAKLKNSLVQQVAYASCSALAGLIRLRPSLFMCGLVDRSGNTTFMQKLNPTTSAKEGQTTAFMTCLLSATATGLLLPLAFHTKPLGESLLRTGMKSGTPAACRRFLNNSRFMASIMRQLESPHVMLRAKAYLLVSAALDSSSGCSDTLITACDARLPSCLERDLRMTNQHYLPQTTYDDDGVLILEEENKDKKIASMPLGLQYLGICVKHLSGLLVDSLIPNICSQVAVAIGACVPQAGARSKTAMTGTFKTPSKMTSSTYQDRPKRNVSSAGGVHKPELGQISRQSTTSSTHGISLKTCLPAYSCLPGILASSTSIRNFLLLPPKHSNPVFKDDGFCLIQFLAKIIEHWASSMGSSAESHLLRVTLALAEDISRQLEVVESRREDLIKALLPAIARLAVAPASDSITRTICVKIILDMRNVWCGGCGDTDSMTSSNISLNYPESVSTRNLALAHSPLSSDRLNAKPSSGVSAPLKRTTSGVSRTPSLRSGGHGGENKRPSSATGSSSFSVISNRSSSSRVSSYRPNSFYGRSSSGVSSLKGYKYTSNLTNNLQGPTPDVLLAVVDIVNTLLIPYVPPLLDLRNASPAPFFLRLLLDCLKSSPYSLDPSFFHPWRLANLPKRLVSLLTNCNTESHRFSIHSLHTLKILSTLSTQCPQESGITQLLLQPPVDSTKPNILIVVYNVVVDIGSALIRRERCDSVGGASTPSSTPSITSSRGFPSLFRVSSETVGAQHLFVSLELLNALLDLVTNVVKYALNCRHGKSNCDFVQQWKGSQQYIFDILPNCHEDVCSVAERLLSSSRPPKHLPGILASILEVSFNPLGSFCGKNELESHGGAEGSSLSENLVTLSLNALASLASLYGGEHCRTALSAAGLRGFTMALQRNDKRSSTRLLLRILRRLCESDDVCHRRLTGPAAKPLISVISKLRCVENGNAGRGDSENQDLVTVRLAQALTEQLKPRPCTLLI</sequence>
<feature type="region of interest" description="Disordered" evidence="1">
    <location>
        <begin position="343"/>
        <end position="368"/>
    </location>
</feature>
<accession>A0A158QFB9</accession>
<feature type="compositionally biased region" description="Polar residues" evidence="1">
    <location>
        <begin position="806"/>
        <end position="821"/>
    </location>
</feature>
<feature type="compositionally biased region" description="Polar residues" evidence="1">
    <location>
        <begin position="1184"/>
        <end position="1198"/>
    </location>
</feature>
<gene>
    <name evidence="3" type="ORF">HDID_LOCUS8619</name>
</gene>
<dbReference type="Pfam" id="PF00069">
    <property type="entry name" value="Pkinase"/>
    <property type="match status" value="1"/>
</dbReference>
<feature type="domain" description="Protein kinase" evidence="2">
    <location>
        <begin position="4"/>
        <end position="266"/>
    </location>
</feature>
<proteinExistence type="predicted"/>
<feature type="region of interest" description="Disordered" evidence="1">
    <location>
        <begin position="1184"/>
        <end position="1224"/>
    </location>
</feature>
<evidence type="ECO:0000256" key="1">
    <source>
        <dbReference type="SAM" id="MobiDB-lite"/>
    </source>
</evidence>
<dbReference type="GO" id="GO:0005524">
    <property type="term" value="F:ATP binding"/>
    <property type="evidence" value="ECO:0007669"/>
    <property type="project" value="InterPro"/>
</dbReference>
<name>A0A158QFB9_HYMDI</name>
<dbReference type="InterPro" id="IPR011009">
    <property type="entry name" value="Kinase-like_dom_sf"/>
</dbReference>
<feature type="region of interest" description="Disordered" evidence="1">
    <location>
        <begin position="1394"/>
        <end position="1474"/>
    </location>
</feature>
<evidence type="ECO:0000313" key="4">
    <source>
        <dbReference type="Proteomes" id="UP000274504"/>
    </source>
</evidence>
<evidence type="ECO:0000313" key="3">
    <source>
        <dbReference type="EMBL" id="VDL60937.1"/>
    </source>
</evidence>
<feature type="compositionally biased region" description="Polar residues" evidence="1">
    <location>
        <begin position="829"/>
        <end position="841"/>
    </location>
</feature>
<dbReference type="InterPro" id="IPR016024">
    <property type="entry name" value="ARM-type_fold"/>
</dbReference>
<dbReference type="SUPFAM" id="SSF56112">
    <property type="entry name" value="Protein kinase-like (PK-like)"/>
    <property type="match status" value="1"/>
</dbReference>